<reference evidence="3 4" key="1">
    <citation type="journal article" date="2019" name="Emerg. Microbes Infect.">
        <title>Comprehensive subspecies identification of 175 nontuberculous mycobacteria species based on 7547 genomic profiles.</title>
        <authorList>
            <person name="Matsumoto Y."/>
            <person name="Kinjo T."/>
            <person name="Motooka D."/>
            <person name="Nabeya D."/>
            <person name="Jung N."/>
            <person name="Uechi K."/>
            <person name="Horii T."/>
            <person name="Iida T."/>
            <person name="Fujita J."/>
            <person name="Nakamura S."/>
        </authorList>
    </citation>
    <scope>NUCLEOTIDE SEQUENCE [LARGE SCALE GENOMIC DNA]</scope>
    <source>
        <strain evidence="3 4">JCM 12375</strain>
    </source>
</reference>
<dbReference type="Pfam" id="PF09851">
    <property type="entry name" value="SHOCT"/>
    <property type="match status" value="1"/>
</dbReference>
<feature type="transmembrane region" description="Helical" evidence="1">
    <location>
        <begin position="189"/>
        <end position="207"/>
    </location>
</feature>
<sequence>MTTSPKAASHFDERSLVGISTSASAAVAVGLICTYLDSPPEVTGTLVAAAGGLPAAIEYSLRTRQRDVVDDISSVKKGELQRPVGLLVVMHTATVLLIEAACALMPLPRGLSLAGMVMLSASICAVLAFLVASRVAHYLGEHPYRWTAVAVTAAYLIEAIIFLALNVAFGDGNSGMPWSGWWRDVSFGFTYYLLALVGSLAGAWYAGRRHATFLRRKLQRMERRAGHRADQQISAVPTQSFAASGDDLLNRLTKLAEMRDDGVLTEAEFQAKKAEILARI</sequence>
<dbReference type="Proteomes" id="UP000465622">
    <property type="component" value="Chromosome"/>
</dbReference>
<protein>
    <recommendedName>
        <fullName evidence="2">SHOCT domain-containing protein</fullName>
    </recommendedName>
</protein>
<evidence type="ECO:0000256" key="1">
    <source>
        <dbReference type="SAM" id="Phobius"/>
    </source>
</evidence>
<evidence type="ECO:0000313" key="3">
    <source>
        <dbReference type="EMBL" id="BBX32378.1"/>
    </source>
</evidence>
<keyword evidence="4" id="KW-1185">Reference proteome</keyword>
<dbReference type="EMBL" id="AP022567">
    <property type="protein sequence ID" value="BBX32378.1"/>
    <property type="molecule type" value="Genomic_DNA"/>
</dbReference>
<gene>
    <name evidence="3" type="ORF">MMAGJ_16600</name>
</gene>
<feature type="transmembrane region" description="Helical" evidence="1">
    <location>
        <begin position="113"/>
        <end position="132"/>
    </location>
</feature>
<feature type="transmembrane region" description="Helical" evidence="1">
    <location>
        <begin position="84"/>
        <end position="107"/>
    </location>
</feature>
<dbReference type="RefSeq" id="WP_229479728.1">
    <property type="nucleotide sequence ID" value="NZ_AP022567.1"/>
</dbReference>
<keyword evidence="1" id="KW-0812">Transmembrane</keyword>
<dbReference type="InterPro" id="IPR018649">
    <property type="entry name" value="SHOCT"/>
</dbReference>
<evidence type="ECO:0000259" key="2">
    <source>
        <dbReference type="Pfam" id="PF09851"/>
    </source>
</evidence>
<feature type="transmembrane region" description="Helical" evidence="1">
    <location>
        <begin position="144"/>
        <end position="169"/>
    </location>
</feature>
<keyword evidence="1" id="KW-1133">Transmembrane helix</keyword>
<name>A0ABN5Y454_MYCME</name>
<feature type="domain" description="SHOCT" evidence="2">
    <location>
        <begin position="251"/>
        <end position="277"/>
    </location>
</feature>
<proteinExistence type="predicted"/>
<accession>A0ABN5Y454</accession>
<evidence type="ECO:0000313" key="4">
    <source>
        <dbReference type="Proteomes" id="UP000465622"/>
    </source>
</evidence>
<keyword evidence="1" id="KW-0472">Membrane</keyword>
<organism evidence="3 4">
    <name type="scientific">Mycolicibacterium mageritense</name>
    <name type="common">Mycobacterium mageritense</name>
    <dbReference type="NCBI Taxonomy" id="53462"/>
    <lineage>
        <taxon>Bacteria</taxon>
        <taxon>Bacillati</taxon>
        <taxon>Actinomycetota</taxon>
        <taxon>Actinomycetes</taxon>
        <taxon>Mycobacteriales</taxon>
        <taxon>Mycobacteriaceae</taxon>
        <taxon>Mycolicibacterium</taxon>
    </lineage>
</organism>